<dbReference type="GO" id="GO:0005829">
    <property type="term" value="C:cytosol"/>
    <property type="evidence" value="ECO:0007669"/>
    <property type="project" value="TreeGrafter"/>
</dbReference>
<keyword evidence="9" id="KW-0238">DNA-binding</keyword>
<dbReference type="Pfam" id="PF13361">
    <property type="entry name" value="UvrD_C"/>
    <property type="match status" value="1"/>
</dbReference>
<dbReference type="SUPFAM" id="SSF52540">
    <property type="entry name" value="P-loop containing nucleoside triphosphate hydrolases"/>
    <property type="match status" value="1"/>
</dbReference>
<evidence type="ECO:0000259" key="16">
    <source>
        <dbReference type="PROSITE" id="PS51198"/>
    </source>
</evidence>
<dbReference type="InterPro" id="IPR000212">
    <property type="entry name" value="DNA_helicase_UvrD/REP"/>
</dbReference>
<evidence type="ECO:0000313" key="18">
    <source>
        <dbReference type="EMBL" id="OGF18845.1"/>
    </source>
</evidence>
<dbReference type="EC" id="5.6.2.4" evidence="13"/>
<name>A0A1F5RWQ2_9BACT</name>
<dbReference type="PROSITE" id="PS51217">
    <property type="entry name" value="UVRD_HELICASE_CTER"/>
    <property type="match status" value="1"/>
</dbReference>
<dbReference type="Gene3D" id="1.10.486.10">
    <property type="entry name" value="PCRA, domain 4"/>
    <property type="match status" value="1"/>
</dbReference>
<organism evidence="18 19">
    <name type="scientific">Candidatus Falkowbacteria bacterium RIFCSPLOWO2_02_FULL_45_15</name>
    <dbReference type="NCBI Taxonomy" id="1797988"/>
    <lineage>
        <taxon>Bacteria</taxon>
        <taxon>Candidatus Falkowiibacteriota</taxon>
    </lineage>
</organism>
<gene>
    <name evidence="18" type="ORF">A3I35_01305</name>
</gene>
<keyword evidence="4" id="KW-0227">DNA damage</keyword>
<dbReference type="InterPro" id="IPR011604">
    <property type="entry name" value="PDDEXK-like_dom_sf"/>
</dbReference>
<comment type="catalytic activity">
    <reaction evidence="14">
        <text>ATP + H2O = ADP + phosphate + H(+)</text>
        <dbReference type="Rhea" id="RHEA:13065"/>
        <dbReference type="ChEBI" id="CHEBI:15377"/>
        <dbReference type="ChEBI" id="CHEBI:15378"/>
        <dbReference type="ChEBI" id="CHEBI:30616"/>
        <dbReference type="ChEBI" id="CHEBI:43474"/>
        <dbReference type="ChEBI" id="CHEBI:456216"/>
        <dbReference type="EC" id="5.6.2.4"/>
    </reaction>
</comment>
<dbReference type="Gene3D" id="3.40.50.300">
    <property type="entry name" value="P-loop containing nucleotide triphosphate hydrolases"/>
    <property type="match status" value="3"/>
</dbReference>
<dbReference type="GO" id="GO:0004527">
    <property type="term" value="F:exonuclease activity"/>
    <property type="evidence" value="ECO:0007669"/>
    <property type="project" value="UniProtKB-KW"/>
</dbReference>
<dbReference type="CDD" id="cd17932">
    <property type="entry name" value="DEXQc_UvrD"/>
    <property type="match status" value="1"/>
</dbReference>
<comment type="similarity">
    <text evidence="1">Belongs to the helicase family. UvrD subfamily.</text>
</comment>
<feature type="domain" description="UvrD-like helicase C-terminal" evidence="17">
    <location>
        <begin position="411"/>
        <end position="709"/>
    </location>
</feature>
<evidence type="ECO:0000256" key="10">
    <source>
        <dbReference type="ARBA" id="ARBA00023204"/>
    </source>
</evidence>
<evidence type="ECO:0000256" key="2">
    <source>
        <dbReference type="ARBA" id="ARBA00022722"/>
    </source>
</evidence>
<evidence type="ECO:0000256" key="12">
    <source>
        <dbReference type="ARBA" id="ARBA00034617"/>
    </source>
</evidence>
<evidence type="ECO:0000256" key="5">
    <source>
        <dbReference type="ARBA" id="ARBA00022801"/>
    </source>
</evidence>
<dbReference type="GO" id="GO:0000725">
    <property type="term" value="P:recombinational repair"/>
    <property type="evidence" value="ECO:0007669"/>
    <property type="project" value="TreeGrafter"/>
</dbReference>
<dbReference type="Proteomes" id="UP000177878">
    <property type="component" value="Unassembled WGS sequence"/>
</dbReference>
<evidence type="ECO:0000256" key="8">
    <source>
        <dbReference type="ARBA" id="ARBA00022840"/>
    </source>
</evidence>
<keyword evidence="6 15" id="KW-0347">Helicase</keyword>
<keyword evidence="10" id="KW-0234">DNA repair</keyword>
<dbReference type="Pfam" id="PF00580">
    <property type="entry name" value="UvrD-helicase"/>
    <property type="match status" value="2"/>
</dbReference>
<keyword evidence="2" id="KW-0540">Nuclease</keyword>
<dbReference type="Pfam" id="PF12705">
    <property type="entry name" value="PDDEXK_1"/>
    <property type="match status" value="1"/>
</dbReference>
<protein>
    <recommendedName>
        <fullName evidence="13">DNA 3'-5' helicase</fullName>
        <ecNumber evidence="13">5.6.2.4</ecNumber>
    </recommendedName>
</protein>
<dbReference type="PANTHER" id="PTHR11070">
    <property type="entry name" value="UVRD / RECB / PCRA DNA HELICASE FAMILY MEMBER"/>
    <property type="match status" value="1"/>
</dbReference>
<dbReference type="Gene3D" id="3.90.320.10">
    <property type="match status" value="1"/>
</dbReference>
<dbReference type="InterPro" id="IPR014016">
    <property type="entry name" value="UvrD-like_ATP-bd"/>
</dbReference>
<comment type="catalytic activity">
    <reaction evidence="12">
        <text>Couples ATP hydrolysis with the unwinding of duplex DNA by translocating in the 3'-5' direction.</text>
        <dbReference type="EC" id="5.6.2.4"/>
    </reaction>
</comment>
<evidence type="ECO:0000256" key="3">
    <source>
        <dbReference type="ARBA" id="ARBA00022741"/>
    </source>
</evidence>
<evidence type="ECO:0000256" key="7">
    <source>
        <dbReference type="ARBA" id="ARBA00022839"/>
    </source>
</evidence>
<dbReference type="GO" id="GO:0003677">
    <property type="term" value="F:DNA binding"/>
    <property type="evidence" value="ECO:0007669"/>
    <property type="project" value="UniProtKB-KW"/>
</dbReference>
<dbReference type="InterPro" id="IPR011335">
    <property type="entry name" value="Restrct_endonuc-II-like"/>
</dbReference>
<dbReference type="SUPFAM" id="SSF52980">
    <property type="entry name" value="Restriction endonuclease-like"/>
    <property type="match status" value="1"/>
</dbReference>
<keyword evidence="11" id="KW-0413">Isomerase</keyword>
<evidence type="ECO:0000256" key="13">
    <source>
        <dbReference type="ARBA" id="ARBA00034808"/>
    </source>
</evidence>
<comment type="caution">
    <text evidence="18">The sequence shown here is derived from an EMBL/GenBank/DDBJ whole genome shotgun (WGS) entry which is preliminary data.</text>
</comment>
<reference evidence="18 19" key="1">
    <citation type="journal article" date="2016" name="Nat. Commun.">
        <title>Thousands of microbial genomes shed light on interconnected biogeochemical processes in an aquifer system.</title>
        <authorList>
            <person name="Anantharaman K."/>
            <person name="Brown C.T."/>
            <person name="Hug L.A."/>
            <person name="Sharon I."/>
            <person name="Castelle C.J."/>
            <person name="Probst A.J."/>
            <person name="Thomas B.C."/>
            <person name="Singh A."/>
            <person name="Wilkins M.J."/>
            <person name="Karaoz U."/>
            <person name="Brodie E.L."/>
            <person name="Williams K.H."/>
            <person name="Hubbard S.S."/>
            <person name="Banfield J.F."/>
        </authorList>
    </citation>
    <scope>NUCLEOTIDE SEQUENCE [LARGE SCALE GENOMIC DNA]</scope>
</reference>
<dbReference type="PANTHER" id="PTHR11070:SF55">
    <property type="entry name" value="DNA 3'-5' HELICASE"/>
    <property type="match status" value="1"/>
</dbReference>
<dbReference type="STRING" id="1797988.A3I35_01305"/>
<dbReference type="PROSITE" id="PS51198">
    <property type="entry name" value="UVRD_HELICASE_ATP_BIND"/>
    <property type="match status" value="1"/>
</dbReference>
<accession>A0A1F5RWQ2</accession>
<feature type="domain" description="UvrD-like helicase ATP-binding" evidence="16">
    <location>
        <begin position="49"/>
        <end position="410"/>
    </location>
</feature>
<dbReference type="InterPro" id="IPR038726">
    <property type="entry name" value="PDDEXK_AddAB-type"/>
</dbReference>
<sequence>MVSARPTGGNEKVIKKNVFKIVPYIKYPSFCSGLLLPYQTNIAILIYMYNLNKQQKQAVEHTGSPLLIIAGAGTGKTTVITQKIGWLVEQGLAKADEILALTFTEKAAGEMAERADMLLPYGYFDLWIMTFHSFAEKILQQHGLDIGLPTNFKILNEFQQWALVKKNLDRFNLDYYRPLGNQTKFISALLQHFSRAKDEDINPAQYLEYAGSLRENMDNMLSGAKNIKYSILNIADEHGKVDKAVAEQEIARINEVANAYHVYQQLLLDNSALDFGDLINYTLRLFRERPLILAKFQKQFKYVLVDEFQDTNWAQYELIKLLTGCNNVSAKNSYGDLKINPHHSPTLSSIKEGELGKIISATPGANLTVVGDDDQSIFRFRGASMSNILQFKRDYPQAQEIVLTQNYRSTQNILNTAYEFIKLNNPNRLEYQLNKDGEERDANKKVDKRLQAQTKDAGIIEVIQGKNLPDEVNKIIAKIVELKIKDKEASWNDFAILVRANASAKEFSNALEIAGLPYVFLASRGLYSRPVIMDLIAYLNLLDNYHESTACYRVLNIPVFKFSHEEIIGFLNLAKKKAWSLYETIQYLASFSQESGEKIKILLNLVNKHTVLVKVKKASEIIFAFLGDSGYLKYLSAQEPLKIKETMRELNAFLKRTKEFEAEDEIGSVKNFLSALALELESGEEGALAQDPEAGPEMIKILTVHAAKGLEFKYVFIVNMVELRFPTTERSDPIELPDALVKEILPEGDSHLEEERRLFYVAMTRAKQGLYFSWAPDYGGTRKKKPSRFLVEANLVTDNIQRPTAKVETQNFASLQNAPKFNLNLPKPIYEPPKFYSYTQLQSYDKCPHQYFIDHVLKIPKPGKHFFSFGQSMHLTLQKFFGAVIQSRQATQTDLFGNSVFANAASAVSLEQLLRFYEESWIDDWYEDKKQKEEYYKKGKKILKELFAKYNGHWPKVIGLEQGFKLRIGGHLLYGKIDRVDELESGIQIVDYKTGQVKDEDKITNDQKYQLLLYQLAAAEVLRKKPANLQFYYLEKNSELNFLGSQGDIAKMQDWVITTIKKIKDSIKRNYFPHSSDPCRYCGKNSEIGEISSL</sequence>
<keyword evidence="3 15" id="KW-0547">Nucleotide-binding</keyword>
<evidence type="ECO:0000256" key="14">
    <source>
        <dbReference type="ARBA" id="ARBA00048988"/>
    </source>
</evidence>
<keyword evidence="8 15" id="KW-0067">ATP-binding</keyword>
<keyword evidence="5 15" id="KW-0378">Hydrolase</keyword>
<dbReference type="InterPro" id="IPR027417">
    <property type="entry name" value="P-loop_NTPase"/>
</dbReference>
<dbReference type="GO" id="GO:0033202">
    <property type="term" value="C:DNA helicase complex"/>
    <property type="evidence" value="ECO:0007669"/>
    <property type="project" value="TreeGrafter"/>
</dbReference>
<evidence type="ECO:0000256" key="9">
    <source>
        <dbReference type="ARBA" id="ARBA00023125"/>
    </source>
</evidence>
<dbReference type="GO" id="GO:0005524">
    <property type="term" value="F:ATP binding"/>
    <property type="evidence" value="ECO:0007669"/>
    <property type="project" value="UniProtKB-UniRule"/>
</dbReference>
<evidence type="ECO:0000256" key="4">
    <source>
        <dbReference type="ARBA" id="ARBA00022763"/>
    </source>
</evidence>
<dbReference type="Gene3D" id="1.10.10.160">
    <property type="match status" value="1"/>
</dbReference>
<evidence type="ECO:0000313" key="19">
    <source>
        <dbReference type="Proteomes" id="UP000177878"/>
    </source>
</evidence>
<dbReference type="GO" id="GO:0043138">
    <property type="term" value="F:3'-5' DNA helicase activity"/>
    <property type="evidence" value="ECO:0007669"/>
    <property type="project" value="UniProtKB-EC"/>
</dbReference>
<evidence type="ECO:0000256" key="11">
    <source>
        <dbReference type="ARBA" id="ARBA00023235"/>
    </source>
</evidence>
<evidence type="ECO:0000256" key="15">
    <source>
        <dbReference type="PROSITE-ProRule" id="PRU00560"/>
    </source>
</evidence>
<proteinExistence type="inferred from homology"/>
<dbReference type="InterPro" id="IPR013986">
    <property type="entry name" value="DExx_box_DNA_helicase_dom_sf"/>
</dbReference>
<dbReference type="AlphaFoldDB" id="A0A1F5RWQ2"/>
<dbReference type="InterPro" id="IPR014017">
    <property type="entry name" value="DNA_helicase_UvrD-like_C"/>
</dbReference>
<evidence type="ECO:0000259" key="17">
    <source>
        <dbReference type="PROSITE" id="PS51217"/>
    </source>
</evidence>
<keyword evidence="7" id="KW-0269">Exonuclease</keyword>
<feature type="binding site" evidence="15">
    <location>
        <begin position="70"/>
        <end position="77"/>
    </location>
    <ligand>
        <name>ATP</name>
        <dbReference type="ChEBI" id="CHEBI:30616"/>
    </ligand>
</feature>
<evidence type="ECO:0000256" key="6">
    <source>
        <dbReference type="ARBA" id="ARBA00022806"/>
    </source>
</evidence>
<evidence type="ECO:0000256" key="1">
    <source>
        <dbReference type="ARBA" id="ARBA00009922"/>
    </source>
</evidence>
<dbReference type="EMBL" id="MFFV01000045">
    <property type="protein sequence ID" value="OGF18845.1"/>
    <property type="molecule type" value="Genomic_DNA"/>
</dbReference>